<dbReference type="GO" id="GO:0008270">
    <property type="term" value="F:zinc ion binding"/>
    <property type="evidence" value="ECO:0007669"/>
    <property type="project" value="UniProtKB-KW"/>
</dbReference>
<dbReference type="PROSITE" id="PS50089">
    <property type="entry name" value="ZF_RING_2"/>
    <property type="match status" value="1"/>
</dbReference>
<feature type="domain" description="RING-type" evidence="7">
    <location>
        <begin position="233"/>
        <end position="275"/>
    </location>
</feature>
<evidence type="ECO:0000313" key="10">
    <source>
        <dbReference type="Proteomes" id="UP000008810"/>
    </source>
</evidence>
<dbReference type="SMART" id="SM00184">
    <property type="entry name" value="RING"/>
    <property type="match status" value="1"/>
</dbReference>
<evidence type="ECO:0000256" key="3">
    <source>
        <dbReference type="ARBA" id="ARBA00022833"/>
    </source>
</evidence>
<evidence type="ECO:0000313" key="8">
    <source>
        <dbReference type="EMBL" id="PNT67786.1"/>
    </source>
</evidence>
<dbReference type="Pfam" id="PF13639">
    <property type="entry name" value="zf-RING_2"/>
    <property type="match status" value="1"/>
</dbReference>
<dbReference type="Gramene" id="PNT67786">
    <property type="protein sequence ID" value="PNT67786"/>
    <property type="gene ID" value="BRADI_3g32215v3"/>
</dbReference>
<name>A0A2K2D0I2_BRADI</name>
<proteinExistence type="predicted"/>
<protein>
    <recommendedName>
        <fullName evidence="7">RING-type domain-containing protein</fullName>
    </recommendedName>
</protein>
<dbReference type="OrthoDB" id="8062037at2759"/>
<reference evidence="9" key="3">
    <citation type="submission" date="2018-08" db="UniProtKB">
        <authorList>
            <consortium name="EnsemblPlants"/>
        </authorList>
    </citation>
    <scope>IDENTIFICATION</scope>
    <source>
        <strain evidence="9">cv. Bd21</strain>
    </source>
</reference>
<feature type="region of interest" description="Disordered" evidence="5">
    <location>
        <begin position="311"/>
        <end position="332"/>
    </location>
</feature>
<dbReference type="ExpressionAtlas" id="A0A2K2D0I2">
    <property type="expression patterns" value="baseline and differential"/>
</dbReference>
<feature type="transmembrane region" description="Helical" evidence="6">
    <location>
        <begin position="104"/>
        <end position="125"/>
    </location>
</feature>
<sequence length="332" mass="34415">MFQPRPARPTRGKKLARHESFRFARTHYQSTQPDNTATSCLSPPLHRFNSRGKGLLNHHPGGGTDEVVSAMLPSRRLLQQNTGNPGRIPGIPAADPPAGVSSDVVVILAALLCALICVVGLAAVARCARSRRNSTTGDNASYPSESPAHAAAGSGGGTHGGSTASVTTTTTTTSTASSKGLKKKALKALPKLAYADAVAAAAAARGALPAAGDDDDDDEEGRKKKAEEILSECAICLSEFGEREEVRVMPQCGHGFHVACVDAWLRSNSSCPSCRRPIVLHDPTPPPKRCRKCEDIILDAVVAASASSSSSSAVVSSHRGHHGGHGGGGFLP</sequence>
<keyword evidence="3" id="KW-0862">Zinc</keyword>
<dbReference type="InterPro" id="IPR052788">
    <property type="entry name" value="RING-type_E3_ligase_ATL"/>
</dbReference>
<reference evidence="8 9" key="1">
    <citation type="journal article" date="2010" name="Nature">
        <title>Genome sequencing and analysis of the model grass Brachypodium distachyon.</title>
        <authorList>
            <consortium name="International Brachypodium Initiative"/>
        </authorList>
    </citation>
    <scope>NUCLEOTIDE SEQUENCE [LARGE SCALE GENOMIC DNA]</scope>
    <source>
        <strain evidence="8 9">Bd21</strain>
    </source>
</reference>
<keyword evidence="6" id="KW-0472">Membrane</keyword>
<dbReference type="InterPro" id="IPR001841">
    <property type="entry name" value="Znf_RING"/>
</dbReference>
<reference evidence="8" key="2">
    <citation type="submission" date="2017-06" db="EMBL/GenBank/DDBJ databases">
        <title>WGS assembly of Brachypodium distachyon.</title>
        <authorList>
            <consortium name="The International Brachypodium Initiative"/>
            <person name="Lucas S."/>
            <person name="Harmon-Smith M."/>
            <person name="Lail K."/>
            <person name="Tice H."/>
            <person name="Grimwood J."/>
            <person name="Bruce D."/>
            <person name="Barry K."/>
            <person name="Shu S."/>
            <person name="Lindquist E."/>
            <person name="Wang M."/>
            <person name="Pitluck S."/>
            <person name="Vogel J.P."/>
            <person name="Garvin D.F."/>
            <person name="Mockler T.C."/>
            <person name="Schmutz J."/>
            <person name="Rokhsar D."/>
            <person name="Bevan M.W."/>
        </authorList>
    </citation>
    <scope>NUCLEOTIDE SEQUENCE</scope>
    <source>
        <strain evidence="8">Bd21</strain>
    </source>
</reference>
<keyword evidence="6" id="KW-1133">Transmembrane helix</keyword>
<dbReference type="GO" id="GO:0061630">
    <property type="term" value="F:ubiquitin protein ligase activity"/>
    <property type="evidence" value="ECO:0000318"/>
    <property type="project" value="GO_Central"/>
</dbReference>
<feature type="compositionally biased region" description="Polar residues" evidence="5">
    <location>
        <begin position="133"/>
        <end position="144"/>
    </location>
</feature>
<dbReference type="Gene3D" id="3.30.40.10">
    <property type="entry name" value="Zinc/RING finger domain, C3HC4 (zinc finger)"/>
    <property type="match status" value="1"/>
</dbReference>
<dbReference type="EnsemblPlants" id="PNT67786">
    <property type="protein sequence ID" value="PNT67786"/>
    <property type="gene ID" value="BRADI_3g32215v3"/>
</dbReference>
<dbReference type="AlphaFoldDB" id="A0A2K2D0I2"/>
<evidence type="ECO:0000256" key="5">
    <source>
        <dbReference type="SAM" id="MobiDB-lite"/>
    </source>
</evidence>
<dbReference type="SUPFAM" id="SSF57850">
    <property type="entry name" value="RING/U-box"/>
    <property type="match status" value="1"/>
</dbReference>
<gene>
    <name evidence="9" type="primary">LOC100832050</name>
    <name evidence="8" type="ORF">BRADI_3g32215v3</name>
</gene>
<dbReference type="SMART" id="SM01197">
    <property type="entry name" value="FANCL_C"/>
    <property type="match status" value="1"/>
</dbReference>
<evidence type="ECO:0000256" key="2">
    <source>
        <dbReference type="ARBA" id="ARBA00022771"/>
    </source>
</evidence>
<keyword evidence="1" id="KW-0479">Metal-binding</keyword>
<keyword evidence="6" id="KW-0812">Transmembrane</keyword>
<dbReference type="Proteomes" id="UP000008810">
    <property type="component" value="Chromosome 3"/>
</dbReference>
<feature type="compositionally biased region" description="Low complexity" evidence="5">
    <location>
        <begin position="161"/>
        <end position="179"/>
    </location>
</feature>
<evidence type="ECO:0000256" key="4">
    <source>
        <dbReference type="PROSITE-ProRule" id="PRU00175"/>
    </source>
</evidence>
<evidence type="ECO:0000256" key="1">
    <source>
        <dbReference type="ARBA" id="ARBA00022723"/>
    </source>
</evidence>
<keyword evidence="2 4" id="KW-0863">Zinc-finger</keyword>
<feature type="region of interest" description="Disordered" evidence="5">
    <location>
        <begin position="132"/>
        <end position="180"/>
    </location>
</feature>
<dbReference type="CDD" id="cd16461">
    <property type="entry name" value="RING-H2_EL5-like"/>
    <property type="match status" value="1"/>
</dbReference>
<dbReference type="PANTHER" id="PTHR45798:SF97">
    <property type="entry name" value="ALCOHOL-SENSITIVE RING FINGER PROTEIN 1"/>
    <property type="match status" value="1"/>
</dbReference>
<evidence type="ECO:0000313" key="9">
    <source>
        <dbReference type="EnsemblPlants" id="PNT67786"/>
    </source>
</evidence>
<dbReference type="InterPro" id="IPR013083">
    <property type="entry name" value="Znf_RING/FYVE/PHD"/>
</dbReference>
<dbReference type="PANTHER" id="PTHR45798">
    <property type="entry name" value="RING-H2 FINGER PROTEIN ATL61-RELATED-RELATED"/>
    <property type="match status" value="1"/>
</dbReference>
<evidence type="ECO:0000259" key="7">
    <source>
        <dbReference type="PROSITE" id="PS50089"/>
    </source>
</evidence>
<keyword evidence="10" id="KW-1185">Reference proteome</keyword>
<accession>A0A2K2D0I2</accession>
<evidence type="ECO:0000256" key="6">
    <source>
        <dbReference type="SAM" id="Phobius"/>
    </source>
</evidence>
<dbReference type="EMBL" id="CM000882">
    <property type="protein sequence ID" value="PNT67786.1"/>
    <property type="molecule type" value="Genomic_DNA"/>
</dbReference>
<organism evidence="8">
    <name type="scientific">Brachypodium distachyon</name>
    <name type="common">Purple false brome</name>
    <name type="synonym">Trachynia distachya</name>
    <dbReference type="NCBI Taxonomy" id="15368"/>
    <lineage>
        <taxon>Eukaryota</taxon>
        <taxon>Viridiplantae</taxon>
        <taxon>Streptophyta</taxon>
        <taxon>Embryophyta</taxon>
        <taxon>Tracheophyta</taxon>
        <taxon>Spermatophyta</taxon>
        <taxon>Magnoliopsida</taxon>
        <taxon>Liliopsida</taxon>
        <taxon>Poales</taxon>
        <taxon>Poaceae</taxon>
        <taxon>BOP clade</taxon>
        <taxon>Pooideae</taxon>
        <taxon>Stipodae</taxon>
        <taxon>Brachypodieae</taxon>
        <taxon>Brachypodium</taxon>
    </lineage>
</organism>